<accession>A0AAV9W3Y0</accession>
<evidence type="ECO:0000313" key="1">
    <source>
        <dbReference type="EMBL" id="KAK6500363.1"/>
    </source>
</evidence>
<comment type="caution">
    <text evidence="1">The sequence shown here is derived from an EMBL/GenBank/DDBJ whole genome shotgun (WGS) entry which is preliminary data.</text>
</comment>
<sequence>MDQTSEAGSKRSYLDALPIELVTLIARKLPDECQRNLSWCSKPFYRIVCPLRIREKVIAPTQAAIELFGRDGVYSHIPIRSLQFEKHWDWLTTTQAHYRNLRAKSKGITPTALLKDSLLSLDHFPNITNLCINYRIPEPYEIKVATTVFAAIEEQPFYEKLKTLEVTILLDVRKVTWQGYQDVVGATDTGTDFNIREISKPPAKPMPSLEVARISINGLVLPWERNPNCLRTEIYYYHPVLNSPKLKTLTLETREYDFCGPGCYHSIDQGSSVPIEILPTRLESVRSLTVVRRELPWQTIVTLGKIVSMFPNLEEFHIKSFNPNYRPLTNSEYYESICTLQNLRSLQLPWPMGGQYAYGSLEPADLEAFVNSWLGSGLEKLEVVTFSGARISPTVKSGWVDIQIVFSVRRIDGEPGWELQSSLLDEQYQDGHG</sequence>
<keyword evidence="2" id="KW-1185">Reference proteome</keyword>
<evidence type="ECO:0000313" key="2">
    <source>
        <dbReference type="Proteomes" id="UP001370758"/>
    </source>
</evidence>
<dbReference type="AlphaFoldDB" id="A0AAV9W3Y0"/>
<protein>
    <recommendedName>
        <fullName evidence="3">F-box domain-containing protein</fullName>
    </recommendedName>
</protein>
<proteinExistence type="predicted"/>
<reference evidence="1 2" key="1">
    <citation type="submission" date="2023-08" db="EMBL/GenBank/DDBJ databases">
        <authorList>
            <person name="Palmer J.M."/>
        </authorList>
    </citation>
    <scope>NUCLEOTIDE SEQUENCE [LARGE SCALE GENOMIC DNA]</scope>
    <source>
        <strain evidence="1 2">TWF481</strain>
    </source>
</reference>
<name>A0AAV9W3Y0_9PEZI</name>
<evidence type="ECO:0008006" key="3">
    <source>
        <dbReference type="Google" id="ProtNLM"/>
    </source>
</evidence>
<dbReference type="EMBL" id="JAVHJL010000007">
    <property type="protein sequence ID" value="KAK6500363.1"/>
    <property type="molecule type" value="Genomic_DNA"/>
</dbReference>
<gene>
    <name evidence="1" type="ORF">TWF481_010706</name>
</gene>
<dbReference type="Proteomes" id="UP001370758">
    <property type="component" value="Unassembled WGS sequence"/>
</dbReference>
<organism evidence="1 2">
    <name type="scientific">Arthrobotrys musiformis</name>
    <dbReference type="NCBI Taxonomy" id="47236"/>
    <lineage>
        <taxon>Eukaryota</taxon>
        <taxon>Fungi</taxon>
        <taxon>Dikarya</taxon>
        <taxon>Ascomycota</taxon>
        <taxon>Pezizomycotina</taxon>
        <taxon>Orbiliomycetes</taxon>
        <taxon>Orbiliales</taxon>
        <taxon>Orbiliaceae</taxon>
        <taxon>Arthrobotrys</taxon>
    </lineage>
</organism>